<dbReference type="Gene3D" id="1.20.910.10">
    <property type="entry name" value="Heme oxygenase-like"/>
    <property type="match status" value="1"/>
</dbReference>
<proteinExistence type="predicted"/>
<dbReference type="SUPFAM" id="SSF48613">
    <property type="entry name" value="Heme oxygenase-like"/>
    <property type="match status" value="1"/>
</dbReference>
<dbReference type="CDD" id="cd19166">
    <property type="entry name" value="HemeO-bac"/>
    <property type="match status" value="1"/>
</dbReference>
<gene>
    <name evidence="1" type="ORF">KYN89_08850</name>
</gene>
<accession>A0ABS7PDK5</accession>
<evidence type="ECO:0000313" key="1">
    <source>
        <dbReference type="EMBL" id="MBY8337158.1"/>
    </source>
</evidence>
<organism evidence="1 2">
    <name type="scientific">Alteriqipengyuania abyssalis</name>
    <dbReference type="NCBI Taxonomy" id="2860200"/>
    <lineage>
        <taxon>Bacteria</taxon>
        <taxon>Pseudomonadati</taxon>
        <taxon>Pseudomonadota</taxon>
        <taxon>Alphaproteobacteria</taxon>
        <taxon>Sphingomonadales</taxon>
        <taxon>Erythrobacteraceae</taxon>
        <taxon>Alteriqipengyuania</taxon>
    </lineage>
</organism>
<comment type="caution">
    <text evidence="1">The sequence shown here is derived from an EMBL/GenBank/DDBJ whole genome shotgun (WGS) entry which is preliminary data.</text>
</comment>
<dbReference type="Proteomes" id="UP000759298">
    <property type="component" value="Unassembled WGS sequence"/>
</dbReference>
<keyword evidence="2" id="KW-1185">Reference proteome</keyword>
<sequence>MTARCGTAPALRARLRAATQDDHQVLDDALGRLDLADRHDYACFLRVQSRARIGVESWLARCCPPEWLPPAQTGLIEADLAALGCAGSDTPDEDVPAFAHADEGPVAWLGAAWVLAGSSLGNRMMERELTGRAPEGWPMQFLRDETMPAFFKALRPLLASDEINPGAERTARAVFAHFSREADRQLVAIAA</sequence>
<reference evidence="1 2" key="1">
    <citation type="submission" date="2021-07" db="EMBL/GenBank/DDBJ databases">
        <title>Alteriqipengyuania abyssalis NZ-12B nov, sp.nov isolated from deep sea sponge in pacific ocean.</title>
        <authorList>
            <person name="Tareen S."/>
            <person name="Wink J."/>
        </authorList>
    </citation>
    <scope>NUCLEOTIDE SEQUENCE [LARGE SCALE GENOMIC DNA]</scope>
    <source>
        <strain evidence="1 2">NZ-12B</strain>
    </source>
</reference>
<dbReference type="RefSeq" id="WP_222824715.1">
    <property type="nucleotide sequence ID" value="NZ_JAHWXP010000002.1"/>
</dbReference>
<dbReference type="InterPro" id="IPR016084">
    <property type="entry name" value="Haem_Oase-like_multi-hlx"/>
</dbReference>
<protein>
    <submittedName>
        <fullName evidence="1">Biliverdin-producing heme oxygenase</fullName>
    </submittedName>
</protein>
<evidence type="ECO:0000313" key="2">
    <source>
        <dbReference type="Proteomes" id="UP000759298"/>
    </source>
</evidence>
<dbReference type="EMBL" id="JAHWXP010000002">
    <property type="protein sequence ID" value="MBY8337158.1"/>
    <property type="molecule type" value="Genomic_DNA"/>
</dbReference>
<name>A0ABS7PDK5_9SPHN</name>